<organism evidence="2 3">
    <name type="scientific">Bacillus salitolerans</name>
    <dbReference type="NCBI Taxonomy" id="1437434"/>
    <lineage>
        <taxon>Bacteria</taxon>
        <taxon>Bacillati</taxon>
        <taxon>Bacillota</taxon>
        <taxon>Bacilli</taxon>
        <taxon>Bacillales</taxon>
        <taxon>Bacillaceae</taxon>
        <taxon>Bacillus</taxon>
    </lineage>
</organism>
<dbReference type="Pfam" id="PF09346">
    <property type="entry name" value="SMI1_KNR4"/>
    <property type="match status" value="1"/>
</dbReference>
<dbReference type="SUPFAM" id="SSF160631">
    <property type="entry name" value="SMI1/KNR4-like"/>
    <property type="match status" value="1"/>
</dbReference>
<feature type="domain" description="Knr4/Smi1-like" evidence="1">
    <location>
        <begin position="16"/>
        <end position="68"/>
    </location>
</feature>
<dbReference type="Proteomes" id="UP001597214">
    <property type="component" value="Unassembled WGS sequence"/>
</dbReference>
<keyword evidence="3" id="KW-1185">Reference proteome</keyword>
<dbReference type="InterPro" id="IPR037883">
    <property type="entry name" value="Knr4/Smi1-like_sf"/>
</dbReference>
<evidence type="ECO:0000313" key="3">
    <source>
        <dbReference type="Proteomes" id="UP001597214"/>
    </source>
</evidence>
<evidence type="ECO:0000313" key="2">
    <source>
        <dbReference type="EMBL" id="MFD1739547.1"/>
    </source>
</evidence>
<proteinExistence type="predicted"/>
<comment type="caution">
    <text evidence="2">The sequence shown here is derived from an EMBL/GenBank/DDBJ whole genome shotgun (WGS) entry which is preliminary data.</text>
</comment>
<accession>A0ABW4LWK4</accession>
<protein>
    <submittedName>
        <fullName evidence="2">SMI1/KNR4 family protein</fullName>
    </submittedName>
</protein>
<evidence type="ECO:0000259" key="1">
    <source>
        <dbReference type="Pfam" id="PF09346"/>
    </source>
</evidence>
<reference evidence="3" key="1">
    <citation type="journal article" date="2019" name="Int. J. Syst. Evol. Microbiol.">
        <title>The Global Catalogue of Microorganisms (GCM) 10K type strain sequencing project: providing services to taxonomists for standard genome sequencing and annotation.</title>
        <authorList>
            <consortium name="The Broad Institute Genomics Platform"/>
            <consortium name="The Broad Institute Genome Sequencing Center for Infectious Disease"/>
            <person name="Wu L."/>
            <person name="Ma J."/>
        </authorList>
    </citation>
    <scope>NUCLEOTIDE SEQUENCE [LARGE SCALE GENOMIC DNA]</scope>
    <source>
        <strain evidence="3">CCUG 49339</strain>
    </source>
</reference>
<dbReference type="RefSeq" id="WP_377930786.1">
    <property type="nucleotide sequence ID" value="NZ_JBHUEM010000055.1"/>
</dbReference>
<dbReference type="Gene3D" id="3.40.1580.10">
    <property type="entry name" value="SMI1/KNR4-like"/>
    <property type="match status" value="1"/>
</dbReference>
<dbReference type="EMBL" id="JBHUEM010000055">
    <property type="protein sequence ID" value="MFD1739547.1"/>
    <property type="molecule type" value="Genomic_DNA"/>
</dbReference>
<sequence>MTVELINGISIDMKIVKELESKLQVSFPNEYVEFITNNNGAYVFPNAFRVGDIIERIINFYDVEKTSQSLDERLPEV</sequence>
<dbReference type="InterPro" id="IPR018958">
    <property type="entry name" value="Knr4/Smi1-like_dom"/>
</dbReference>
<name>A0ABW4LWK4_9BACI</name>
<gene>
    <name evidence="2" type="ORF">ACFSCX_23990</name>
</gene>